<dbReference type="Gene3D" id="3.40.50.12780">
    <property type="entry name" value="N-terminal domain of ligase-like"/>
    <property type="match status" value="3"/>
</dbReference>
<dbReference type="Pfam" id="PF00550">
    <property type="entry name" value="PP-binding"/>
    <property type="match status" value="2"/>
</dbReference>
<feature type="region of interest" description="Disordered" evidence="4">
    <location>
        <begin position="1"/>
        <end position="44"/>
    </location>
</feature>
<dbReference type="InterPro" id="IPR023213">
    <property type="entry name" value="CAT-like_dom_sf"/>
</dbReference>
<dbReference type="CDD" id="cd05918">
    <property type="entry name" value="A_NRPS_SidN3_like"/>
    <property type="match status" value="1"/>
</dbReference>
<dbReference type="InterPro" id="IPR000873">
    <property type="entry name" value="AMP-dep_synth/lig_dom"/>
</dbReference>
<feature type="domain" description="Carrier" evidence="5">
    <location>
        <begin position="1968"/>
        <end position="2044"/>
    </location>
</feature>
<evidence type="ECO:0000256" key="3">
    <source>
        <dbReference type="ARBA" id="ARBA00022598"/>
    </source>
</evidence>
<dbReference type="InterPro" id="IPR010071">
    <property type="entry name" value="AA_adenyl_dom"/>
</dbReference>
<comment type="caution">
    <text evidence="6">The sequence shown here is derived from an EMBL/GenBank/DDBJ whole genome shotgun (WGS) entry which is preliminary data.</text>
</comment>
<protein>
    <recommendedName>
        <fullName evidence="5">Carrier domain-containing protein</fullName>
    </recommendedName>
</protein>
<dbReference type="PANTHER" id="PTHR45527:SF1">
    <property type="entry name" value="FATTY ACID SYNTHASE"/>
    <property type="match status" value="1"/>
</dbReference>
<dbReference type="InterPro" id="IPR009081">
    <property type="entry name" value="PP-bd_ACP"/>
</dbReference>
<dbReference type="InterPro" id="IPR006162">
    <property type="entry name" value="Ppantetheine_attach_site"/>
</dbReference>
<reference evidence="6 7" key="1">
    <citation type="submission" date="2024-06" db="EMBL/GenBank/DDBJ databases">
        <title>Complete genome of Phlyctema vagabunda strain 19-DSS-EL-015.</title>
        <authorList>
            <person name="Fiorenzani C."/>
        </authorList>
    </citation>
    <scope>NUCLEOTIDE SEQUENCE [LARGE SCALE GENOMIC DNA]</scope>
    <source>
        <strain evidence="6 7">19-DSS-EL-015</strain>
    </source>
</reference>
<dbReference type="SUPFAM" id="SSF52777">
    <property type="entry name" value="CoA-dependent acyltransferases"/>
    <property type="match status" value="6"/>
</dbReference>
<dbReference type="InterPro" id="IPR001242">
    <property type="entry name" value="Condensation_dom"/>
</dbReference>
<dbReference type="InterPro" id="IPR042099">
    <property type="entry name" value="ANL_N_sf"/>
</dbReference>
<dbReference type="Pfam" id="PF00668">
    <property type="entry name" value="Condensation"/>
    <property type="match status" value="3"/>
</dbReference>
<dbReference type="NCBIfam" id="TIGR01733">
    <property type="entry name" value="AA-adenyl-dom"/>
    <property type="match status" value="1"/>
</dbReference>
<dbReference type="Gene3D" id="3.30.559.30">
    <property type="entry name" value="Nonribosomal peptide synthetase, condensation domain"/>
    <property type="match status" value="3"/>
</dbReference>
<proteinExistence type="predicted"/>
<name>A0ABR4PE38_9HELO</name>
<keyword evidence="3" id="KW-0436">Ligase</keyword>
<evidence type="ECO:0000313" key="7">
    <source>
        <dbReference type="Proteomes" id="UP001629113"/>
    </source>
</evidence>
<organism evidence="6 7">
    <name type="scientific">Phlyctema vagabunda</name>
    <dbReference type="NCBI Taxonomy" id="108571"/>
    <lineage>
        <taxon>Eukaryota</taxon>
        <taxon>Fungi</taxon>
        <taxon>Dikarya</taxon>
        <taxon>Ascomycota</taxon>
        <taxon>Pezizomycotina</taxon>
        <taxon>Leotiomycetes</taxon>
        <taxon>Helotiales</taxon>
        <taxon>Dermateaceae</taxon>
        <taxon>Phlyctema</taxon>
    </lineage>
</organism>
<dbReference type="PROSITE" id="PS50075">
    <property type="entry name" value="CARRIER"/>
    <property type="match status" value="2"/>
</dbReference>
<dbReference type="Pfam" id="PF00501">
    <property type="entry name" value="AMP-binding"/>
    <property type="match status" value="3"/>
</dbReference>
<keyword evidence="7" id="KW-1185">Reference proteome</keyword>
<dbReference type="SUPFAM" id="SSF56801">
    <property type="entry name" value="Acetyl-CoA synthetase-like"/>
    <property type="match status" value="2"/>
</dbReference>
<dbReference type="Gene3D" id="1.10.1200.10">
    <property type="entry name" value="ACP-like"/>
    <property type="match status" value="2"/>
</dbReference>
<dbReference type="InterPro" id="IPR045851">
    <property type="entry name" value="AMP-bd_C_sf"/>
</dbReference>
<evidence type="ECO:0000256" key="1">
    <source>
        <dbReference type="ARBA" id="ARBA00022450"/>
    </source>
</evidence>
<feature type="compositionally biased region" description="Polar residues" evidence="4">
    <location>
        <begin position="1"/>
        <end position="18"/>
    </location>
</feature>
<evidence type="ECO:0000259" key="5">
    <source>
        <dbReference type="PROSITE" id="PS50075"/>
    </source>
</evidence>
<dbReference type="Proteomes" id="UP001629113">
    <property type="component" value="Unassembled WGS sequence"/>
</dbReference>
<dbReference type="PANTHER" id="PTHR45527">
    <property type="entry name" value="NONRIBOSOMAL PEPTIDE SYNTHETASE"/>
    <property type="match status" value="1"/>
</dbReference>
<accession>A0ABR4PE38</accession>
<dbReference type="InterPro" id="IPR036736">
    <property type="entry name" value="ACP-like_sf"/>
</dbReference>
<keyword evidence="2" id="KW-0597">Phosphoprotein</keyword>
<feature type="domain" description="Carrier" evidence="5">
    <location>
        <begin position="958"/>
        <end position="1034"/>
    </location>
</feature>
<evidence type="ECO:0000256" key="4">
    <source>
        <dbReference type="SAM" id="MobiDB-lite"/>
    </source>
</evidence>
<dbReference type="SUPFAM" id="SSF47336">
    <property type="entry name" value="ACP-like"/>
    <property type="match status" value="2"/>
</dbReference>
<dbReference type="InterPro" id="IPR020845">
    <property type="entry name" value="AMP-binding_CS"/>
</dbReference>
<evidence type="ECO:0000256" key="2">
    <source>
        <dbReference type="ARBA" id="ARBA00022553"/>
    </source>
</evidence>
<dbReference type="PROSITE" id="PS00455">
    <property type="entry name" value="AMP_BINDING"/>
    <property type="match status" value="1"/>
</dbReference>
<evidence type="ECO:0000313" key="6">
    <source>
        <dbReference type="EMBL" id="KAL3421547.1"/>
    </source>
</evidence>
<dbReference type="PROSITE" id="PS00012">
    <property type="entry name" value="PHOSPHOPANTETHEINE"/>
    <property type="match status" value="1"/>
</dbReference>
<sequence>MSIIVNSSPEGNYLSNSPDFGEFTKHPTIQTREVSDSDSASDVEEAEEFEEKPLAVSPAQQDILLSIGVDRSAWVHYTFTMPTSFDANHERLRMTWQAIASCNPALRTCLTVTDTGVYHKILRKPLPMIFSSEMPSTKLAPSITYSICKNGNPTLKLWTHPALVDEFSIEKLFEDFVVFYNGYSMPFRLPFQVYIRDVHARKQDEAASFWRQAFASFHTSKPLFSGPSGMTEKRAVTTIVNAPHDLASRVAAFELAHEGESESMLLAAWGVVLYRHLAIEDVAFKTTVRDSRLQGSGNIIGFLEATVPLRLKIRPQQKIQDLLRETKDFHALAKRAGYIGLKEIEALSPKIRGLQTKLKLTSGFRPAPFESCSDAQVSLDIDLAAAKVFVSHPSGIGAAAIEHVVGHFLEAVNGLLLQPEGLVQEISLVSPVEASELLAVGKAQKVATPRLVQQLFEDQCKMNPSASAVHFLGQEPVSYSQLNSIANRFAQQLLGIIQPGTIFAVHMETSVQLIAALLAILKAGGAYVIVDPQHPDERKKFVFSDSGARACIVATGESAQLNGMELDLEIISMDIAVDSVQEESNLDISMGVESPAYIIYTSGSTGRPKGVILSHRAVSSGIVCGADLPSFRSLLFYNPVFSAAQRTILSTLAHGGCLCLAGGPDLRLHLADTIRSLEVNNLGITASTISLLDPEAVQSLQRVTFTGESIRPELIEAWASRVELRNNYGLSECTQLNWGAVLSKNNPTSRSIGIANDTTSAYILDMESLSLAPFMVPGELCLSGSQLADGYIGLQDATAKAFVPNPFVVGERLYRTGDLATRLENGSVEILGRVDAQVKINGQRIEPGEIEVILRTHNGVKAVAIVPAVHDGHKSLVACIVQTEDSDWVWSSLILELRAVVLAKLPTYMVPSYWISVPSINVNSNGKTDIKSLVTAVEQKTLLELVGNSVPPSDNNRKDLTDFESVLQAAVSRSLNLPTDLVDIDSSFLSLGGDSLRAINTVSSLLQQSYTIDLADILLAESLGKAALAMTKSEGKPDERPQPFSMIPKHADVELSIYEDVYPTTPLQESVISAQLSTGGYVYDRAFGVAGKDLVKLKSAFEQVIQSGSIYRTTFLQTGATYWQGVMKNFSLPWDVFENTTLDQVRSTFSKDTFEFSQPFIRAVQIDKDVLIIRIHHALFDYWSARFLFDDVAAAYLNESYPTRVPFASFVNEITTLNIDEASNFWTDHLQDVPVSRLESTIKSPFNSVRLNIDTDLRALGTTAGLTIGVLAYAAWALILWKHTGNPDVVFAITLSGRTAKINGIHQLDGPTLVTVPFRVRIEPSVSLLTFARSIQTKLWEVVKYSQFGMRKALEVSGQRISPFDTMVNYLVKNPLNTRTQEVIPVYGDEPIWPTGLTTLQLEESEHGTLEVQVSGELEPLRTKFLAEQVAQVLETLAKNGETRTANVEFSSISEKNFLESLSTKATQPEASFLHRSFEIIAAQSPDRTAIQFGTEEEVTYSQLNSRANLVARELSAYGVGPDTLVPICLPKSIEAIVAILAILKAGSAFVPLDPDNPPERNNFIVEDVRAAVVITDENYASIFAVQGDRVPVLNIFNLEQSTAQDDDLQIPGLTADHLASIAAGIDSIVAAEGVESTWKNLQFSNYVFDVAIGDIFCTFSVGAVLCMVPFERMLGELAEVINEMQVTRLFLTPTVARLIQPEQVPQVEGIYLAGEPVTADLVATWASHCIVMNCYGPTEVSILSVAGKLEVGYSPRIIGEPLKNCTALILDPANQDIVPYGAVGELCLGGHQLARGYLNRPDATESAFVTRNGERLYRTGDLAKWVAPDKIECLGRKDSQVKINGHRIEIGEVENAILSTRSVHDVAVVVVKVKEKSQIVAFCNVEPGQEQDTQVLSDIYRESLALLSISLVTLAPYMKPQIWIPVHALPRMPSGKINRRALAQKAQDMGDAILKYSLGNESVEMHHPVTPDQELLQSLWGEIFTTDAKTISITSAFFSHGGDSISAINLVGRLRGRGYLLAVSDVLAHPVLQDMASRLRSITQAQTGYEIPEQQASDTLREQLTQAGIEDGDIQAIWPTPPGVEEFLIRGAEAEQFWQCQTVRSVPADFDFEQWKQLTAELTRRNDILRTIWVEDEGEWKQIILRGQPMDVAVIEVDTEEAVADAIKQSWDALFNIASGTPFVRYRLLVNRSANTRSLLIKIHHAMYDGTLLRIFDDQFRALARKQQPPRSLEFSQYVGYMNATTAHRDESLGFWKELLADRAAPYPYCRQANATAVVLETVDSRVDAFAAQCGVTPPIVFQTAFTMILAKLSGSPDVSYDNLITGRNVDLEDAQTINGNCANFLPFRLVVSPEITVRELLTSTQKLFWKTTEYGDVNKTRIQQACGESRETGASHALFLFQPFEPVVGSVKHMRWMVMAGSAIQMTVDYALHLEVSKTASGYKLKFQYDPEIYALSAAKDIAQATVKMLQQMIAKPYLQAQAVIASSD</sequence>
<keyword evidence="1" id="KW-0596">Phosphopantetheine</keyword>
<dbReference type="EMBL" id="JBFCZG010000006">
    <property type="protein sequence ID" value="KAL3421547.1"/>
    <property type="molecule type" value="Genomic_DNA"/>
</dbReference>
<dbReference type="Gene3D" id="3.30.300.30">
    <property type="match status" value="2"/>
</dbReference>
<dbReference type="Gene3D" id="3.30.559.10">
    <property type="entry name" value="Chloramphenicol acetyltransferase-like domain"/>
    <property type="match status" value="3"/>
</dbReference>
<gene>
    <name evidence="6" type="ORF">PVAG01_07993</name>
</gene>